<reference evidence="5 6" key="1">
    <citation type="submission" date="2020-09" db="EMBL/GenBank/DDBJ databases">
        <title>Genome sequences of type strains of Chitinophaga qingshengii and Chitinophaga varians.</title>
        <authorList>
            <person name="Kittiwongwattana C."/>
        </authorList>
    </citation>
    <scope>NUCLEOTIDE SEQUENCE [LARGE SCALE GENOMIC DNA]</scope>
    <source>
        <strain evidence="5 6">JCM 30026</strain>
    </source>
</reference>
<dbReference type="InterPro" id="IPR045076">
    <property type="entry name" value="MutS"/>
</dbReference>
<evidence type="ECO:0000259" key="4">
    <source>
        <dbReference type="SMART" id="SM00534"/>
    </source>
</evidence>
<keyword evidence="2" id="KW-0067">ATP-binding</keyword>
<dbReference type="Gene3D" id="3.40.50.300">
    <property type="entry name" value="P-loop containing nucleotide triphosphate hydrolases"/>
    <property type="match status" value="1"/>
</dbReference>
<comment type="caution">
    <text evidence="5">The sequence shown here is derived from an EMBL/GenBank/DDBJ whole genome shotgun (WGS) entry which is preliminary data.</text>
</comment>
<keyword evidence="3" id="KW-0238">DNA-binding</keyword>
<evidence type="ECO:0000313" key="6">
    <source>
        <dbReference type="Proteomes" id="UP000659124"/>
    </source>
</evidence>
<dbReference type="SMART" id="SM00534">
    <property type="entry name" value="MUTSac"/>
    <property type="match status" value="1"/>
</dbReference>
<feature type="domain" description="DNA mismatch repair proteins mutS family" evidence="4">
    <location>
        <begin position="239"/>
        <end position="419"/>
    </location>
</feature>
<accession>A0ABR7TJQ8</accession>
<proteinExistence type="predicted"/>
<keyword evidence="1" id="KW-0547">Nucleotide-binding</keyword>
<dbReference type="Pfam" id="PF00488">
    <property type="entry name" value="MutS_V"/>
    <property type="match status" value="1"/>
</dbReference>
<evidence type="ECO:0000256" key="1">
    <source>
        <dbReference type="ARBA" id="ARBA00022741"/>
    </source>
</evidence>
<evidence type="ECO:0000256" key="3">
    <source>
        <dbReference type="ARBA" id="ARBA00023125"/>
    </source>
</evidence>
<keyword evidence="6" id="KW-1185">Reference proteome</keyword>
<name>A0ABR7TJQ8_9BACT</name>
<gene>
    <name evidence="5" type="ORF">ICL07_05245</name>
</gene>
<dbReference type="PANTHER" id="PTHR11361:SF34">
    <property type="entry name" value="DNA MISMATCH REPAIR PROTEIN MSH1, MITOCHONDRIAL"/>
    <property type="match status" value="1"/>
</dbReference>
<dbReference type="SUPFAM" id="SSF52540">
    <property type="entry name" value="P-loop containing nucleoside triphosphate hydrolases"/>
    <property type="match status" value="1"/>
</dbReference>
<evidence type="ECO:0000313" key="5">
    <source>
        <dbReference type="EMBL" id="MBC9929771.1"/>
    </source>
</evidence>
<organism evidence="5 6">
    <name type="scientific">Chitinophaga qingshengii</name>
    <dbReference type="NCBI Taxonomy" id="1569794"/>
    <lineage>
        <taxon>Bacteria</taxon>
        <taxon>Pseudomonadati</taxon>
        <taxon>Bacteroidota</taxon>
        <taxon>Chitinophagia</taxon>
        <taxon>Chitinophagales</taxon>
        <taxon>Chitinophagaceae</taxon>
        <taxon>Chitinophaga</taxon>
    </lineage>
</organism>
<dbReference type="RefSeq" id="WP_188086868.1">
    <property type="nucleotide sequence ID" value="NZ_JACVFC010000001.1"/>
</dbReference>
<dbReference type="InterPro" id="IPR027417">
    <property type="entry name" value="P-loop_NTPase"/>
</dbReference>
<protein>
    <recommendedName>
        <fullName evidence="4">DNA mismatch repair proteins mutS family domain-containing protein</fullName>
    </recommendedName>
</protein>
<dbReference type="EMBL" id="JACVFC010000001">
    <property type="protein sequence ID" value="MBC9929771.1"/>
    <property type="molecule type" value="Genomic_DNA"/>
</dbReference>
<sequence>MTEKAYTDKEIIALFDYTNNAGAQAFLKGLFDRSRLTYEDVVARQQLLRTFAEHWSVLEKFSYQRYDFEEVYQFTTTLKNHYGEEGPDRITLMLSKDKHRIKGGCAQVVLLLDRLYTLYFQQASQIKFPPAFQVCIDRIMALLNGMEVEQLAVQVKRGTTLSINDTLHLLKWLVKRDTVGEMFAFWQSMFEYEAYWSVAKGIRLGNFVFPVFTTGAFLLEDFYHPTLKQPVRNNFTAGNEVVLLTGPNMSGKSTVLKAVSICVLLAHLGFAVPASKCEIPFYEAFLIAVNVTDDIKSGYSHFMQEIINLKNILQQATEGKRCFAVFDELFCGTNIDDAIDITCTAVKGLANFKGSFFMISTHLYQLDELLPQDCFAAYQLEAMMEAGMPRYTYVLKKGWSQLKFGKLLFEKEGLHQLLGGIIE</sequence>
<dbReference type="InterPro" id="IPR000432">
    <property type="entry name" value="DNA_mismatch_repair_MutS_C"/>
</dbReference>
<dbReference type="Proteomes" id="UP000659124">
    <property type="component" value="Unassembled WGS sequence"/>
</dbReference>
<dbReference type="PANTHER" id="PTHR11361">
    <property type="entry name" value="DNA MISMATCH REPAIR PROTEIN MUTS FAMILY MEMBER"/>
    <property type="match status" value="1"/>
</dbReference>
<evidence type="ECO:0000256" key="2">
    <source>
        <dbReference type="ARBA" id="ARBA00022840"/>
    </source>
</evidence>